<dbReference type="SUPFAM" id="SSF52540">
    <property type="entry name" value="P-loop containing nucleoside triphosphate hydrolases"/>
    <property type="match status" value="2"/>
</dbReference>
<dbReference type="GeneID" id="30964464"/>
<evidence type="ECO:0000256" key="1">
    <source>
        <dbReference type="ARBA" id="ARBA00004141"/>
    </source>
</evidence>
<dbReference type="InterPro" id="IPR013525">
    <property type="entry name" value="ABC2_TM"/>
</dbReference>
<dbReference type="InterPro" id="IPR027417">
    <property type="entry name" value="P-loop_NTPase"/>
</dbReference>
<keyword evidence="3 8" id="KW-0812">Transmembrane</keyword>
<keyword evidence="6 8" id="KW-1133">Transmembrane helix</keyword>
<reference evidence="11" key="1">
    <citation type="submission" date="2016-05" db="EMBL/GenBank/DDBJ databases">
        <title>Comparative genomics of biotechnologically important yeasts.</title>
        <authorList>
            <consortium name="DOE Joint Genome Institute"/>
            <person name="Riley R."/>
            <person name="Haridas S."/>
            <person name="Wolfe K.H."/>
            <person name="Lopes M.R."/>
            <person name="Hittinger C.T."/>
            <person name="Goker M."/>
            <person name="Salamov A."/>
            <person name="Wisecaver J."/>
            <person name="Long T.M."/>
            <person name="Aerts A.L."/>
            <person name="Barry K."/>
            <person name="Choi C."/>
            <person name="Clum A."/>
            <person name="Coughlan A.Y."/>
            <person name="Deshpande S."/>
            <person name="Douglass A.P."/>
            <person name="Hanson S.J."/>
            <person name="Klenk H.-P."/>
            <person name="Labutti K."/>
            <person name="Lapidus A."/>
            <person name="Lindquist E."/>
            <person name="Lipzen A."/>
            <person name="Meier-Kolthoff J.P."/>
            <person name="Ohm R.A."/>
            <person name="Otillar R.P."/>
            <person name="Pangilinan J."/>
            <person name="Peng Y."/>
            <person name="Rokas A."/>
            <person name="Rosa C.A."/>
            <person name="Scheuner C."/>
            <person name="Sibirny A.A."/>
            <person name="Slot J.C."/>
            <person name="Stielow J.B."/>
            <person name="Sun H."/>
            <person name="Kurtzman C.P."/>
            <person name="Blackwell M."/>
            <person name="Grigoriev I.V."/>
            <person name="Jeffries T.W."/>
        </authorList>
    </citation>
    <scope>NUCLEOTIDE SEQUENCE [LARGE SCALE GENOMIC DNA]</scope>
    <source>
        <strain evidence="11">DSM 1968</strain>
    </source>
</reference>
<dbReference type="Proteomes" id="UP000095038">
    <property type="component" value="Unassembled WGS sequence"/>
</dbReference>
<dbReference type="InterPro" id="IPR043926">
    <property type="entry name" value="ABCG_dom"/>
</dbReference>
<dbReference type="STRING" id="1344418.A0A1D2VBH2"/>
<dbReference type="OrthoDB" id="66620at2759"/>
<evidence type="ECO:0000256" key="4">
    <source>
        <dbReference type="ARBA" id="ARBA00022741"/>
    </source>
</evidence>
<keyword evidence="7 8" id="KW-0472">Membrane</keyword>
<evidence type="ECO:0000256" key="2">
    <source>
        <dbReference type="ARBA" id="ARBA00022448"/>
    </source>
</evidence>
<protein>
    <submittedName>
        <fullName evidence="10">p-loop containing nucleoside triphosphate hydrolase protein</fullName>
    </submittedName>
</protein>
<dbReference type="GO" id="GO:0000329">
    <property type="term" value="C:fungal-type vacuole membrane"/>
    <property type="evidence" value="ECO:0007669"/>
    <property type="project" value="EnsemblFungi"/>
</dbReference>
<feature type="transmembrane region" description="Helical" evidence="8">
    <location>
        <begin position="1022"/>
        <end position="1041"/>
    </location>
</feature>
<dbReference type="Pfam" id="PF00005">
    <property type="entry name" value="ABC_tran"/>
    <property type="match status" value="2"/>
</dbReference>
<proteinExistence type="predicted"/>
<feature type="transmembrane region" description="Helical" evidence="8">
    <location>
        <begin position="504"/>
        <end position="525"/>
    </location>
</feature>
<dbReference type="InterPro" id="IPR017871">
    <property type="entry name" value="ABC_transporter-like_CS"/>
</dbReference>
<feature type="transmembrane region" description="Helical" evidence="8">
    <location>
        <begin position="1192"/>
        <end position="1211"/>
    </location>
</feature>
<feature type="transmembrane region" description="Helical" evidence="8">
    <location>
        <begin position="358"/>
        <end position="379"/>
    </location>
</feature>
<evidence type="ECO:0000256" key="5">
    <source>
        <dbReference type="ARBA" id="ARBA00022840"/>
    </source>
</evidence>
<dbReference type="Pfam" id="PF19055">
    <property type="entry name" value="ABC2_membrane_7"/>
    <property type="match status" value="1"/>
</dbReference>
<dbReference type="GO" id="GO:0140359">
    <property type="term" value="F:ABC-type transporter activity"/>
    <property type="evidence" value="ECO:0007669"/>
    <property type="project" value="InterPro"/>
</dbReference>
<keyword evidence="2" id="KW-0813">Transport</keyword>
<feature type="domain" description="ABC transporter" evidence="9">
    <location>
        <begin position="673"/>
        <end position="929"/>
    </location>
</feature>
<gene>
    <name evidence="10" type="ORF">ASCRUDRAFT_38135</name>
</gene>
<dbReference type="InterPro" id="IPR003593">
    <property type="entry name" value="AAA+_ATPase"/>
</dbReference>
<sequence>MSLIPIWSSQNWNIKKVNVSVTDLTVSAKTKKGKDPVELIKNVSFQLPSGSLMAILGGSGSGKTTLLNILSNRTTSNLIQTGKIIYADDYDNIFNFSSINHSYVIQQDILLSDLTAIETLQYAADLRLTSSISQAERKKFVNQIILELGLKDCANTLVGNSAHKGLSGGEKRRLSIGIQLLSNPSLLFLDEPTTGLDSFSALQVILTLKKLSKSGRTIIMSLHQPRADIFEEFDYICLLSEGYPVYYILSYFQNLGFQPPKNSNIPDYLIDSISVDKRNPVDEKKTRERLSFLVEQWKLFEQKALFNSNDKIVEEAPFVPNESTYNVDPNQTIQKAGFLREISVLTKRTFLLSLRDPITQLSLILEAILLSIICGWVFLKPGDSLTGIRTKTSAIYTAVGLQGYLMLLFETYRLCVLDIKIFDREKMENCVSILGFVLSRIFAHFLTEGIAIPFLFSTITFFMFGLHIQADSYFIYLSINTLNHFIAMGSALLCTSISREFPIASLIANFNFTLQSFACGFFVNAKTMPVYVRWTKYIAYVWYGFGAAISNEFSGYLGDCPNCQPYTGKYILNTLGFNENWIAIPILILLCWGVGYYIMACVVLKIKKVDVSLSKQRGSNKLVNLKGTKDELINKDTNQIGDANAFTETGFDKLKKNDDIIVSLEKICLAVSVRTLSFKFRDKNPKTKNILNSISCKFLPGKINVIMGPSGSGKSSLLTLLSGKLSSDFINKYSYSGDIFFNKYKVTENNKLVNSICSYVYQDDDSLLPTLTVKETLKFAADLRLSNLSKEIRDKKVEEIIMKLGLKDCANTPIGSEFLKGISGGEKRRVSIGIQLLNDPKILLLDEPTSGLDSFSALYILLFLDHLAKNENKTIILTIHQPRYDLFKTFGSILVLSKSIDNNGGKVIYNGNPNSMMEYFKNLGFFCPQFTNVTDYVLDLIGINYQKEDLEIETKQRTEFLIKSWENNTKDDLILSDSDFKKELDLFSVFGVFLVQRSKFFNAYFVLLKRQSLTVIRDKNAFFARISQVAGIGIITALFFARLSNDYIGVTNRLGLLQEITPLYFIGMLNNVSSYPNERDFFYKEYKDNVYGVSAFFLSYLTLELPFELFSSVIYAVFMVFVIGLPYQVDVFLALVYVSWMIVNCGESLGIIVNTIFNHVGFAVNVISVFLSIATFMAGIMSLDMPGFLNGINWLSPLNYAIMAVTNLVFINEPHFTCRNGEGMSSDGSCIFNNGADVLRIYRLERNYKVFLLVLVFVIIIYRMIGYAVLKVKLMKLTNKVV</sequence>
<dbReference type="InParanoid" id="A0A1D2VBH2"/>
<accession>A0A1D2VBH2</accession>
<feature type="domain" description="ABC transporter" evidence="9">
    <location>
        <begin position="19"/>
        <end position="265"/>
    </location>
</feature>
<feature type="transmembrane region" description="Helical" evidence="8">
    <location>
        <begin position="449"/>
        <end position="466"/>
    </location>
</feature>
<organism evidence="10 11">
    <name type="scientific">Ascoidea rubescens DSM 1968</name>
    <dbReference type="NCBI Taxonomy" id="1344418"/>
    <lineage>
        <taxon>Eukaryota</taxon>
        <taxon>Fungi</taxon>
        <taxon>Dikarya</taxon>
        <taxon>Ascomycota</taxon>
        <taxon>Saccharomycotina</taxon>
        <taxon>Saccharomycetes</taxon>
        <taxon>Ascoideaceae</taxon>
        <taxon>Ascoidea</taxon>
    </lineage>
</organism>
<dbReference type="InterPro" id="IPR050352">
    <property type="entry name" value="ABCG_transporters"/>
</dbReference>
<evidence type="ECO:0000256" key="8">
    <source>
        <dbReference type="SAM" id="Phobius"/>
    </source>
</evidence>
<feature type="transmembrane region" description="Helical" evidence="8">
    <location>
        <begin position="582"/>
        <end position="606"/>
    </location>
</feature>
<evidence type="ECO:0000259" key="9">
    <source>
        <dbReference type="PROSITE" id="PS50893"/>
    </source>
</evidence>
<evidence type="ECO:0000256" key="6">
    <source>
        <dbReference type="ARBA" id="ARBA00022989"/>
    </source>
</evidence>
<dbReference type="Gene3D" id="3.40.50.300">
    <property type="entry name" value="P-loop containing nucleotide triphosphate hydrolases"/>
    <property type="match status" value="2"/>
</dbReference>
<dbReference type="SMART" id="SM00382">
    <property type="entry name" value="AAA"/>
    <property type="match status" value="2"/>
</dbReference>
<keyword evidence="10" id="KW-0378">Hydrolase</keyword>
<dbReference type="PANTHER" id="PTHR48041:SF119">
    <property type="entry name" value="ROA1P"/>
    <property type="match status" value="1"/>
</dbReference>
<name>A0A1D2VBH2_9ASCO</name>
<feature type="transmembrane region" description="Helical" evidence="8">
    <location>
        <begin position="1250"/>
        <end position="1270"/>
    </location>
</feature>
<dbReference type="PROSITE" id="PS50893">
    <property type="entry name" value="ABC_TRANSPORTER_2"/>
    <property type="match status" value="2"/>
</dbReference>
<keyword evidence="11" id="KW-1185">Reference proteome</keyword>
<keyword evidence="4" id="KW-0547">Nucleotide-binding</keyword>
<dbReference type="PANTHER" id="PTHR48041">
    <property type="entry name" value="ABC TRANSPORTER G FAMILY MEMBER 28"/>
    <property type="match status" value="1"/>
</dbReference>
<feature type="transmembrane region" description="Helical" evidence="8">
    <location>
        <begin position="473"/>
        <end position="498"/>
    </location>
</feature>
<evidence type="ECO:0000256" key="7">
    <source>
        <dbReference type="ARBA" id="ARBA00023136"/>
    </source>
</evidence>
<dbReference type="InterPro" id="IPR003439">
    <property type="entry name" value="ABC_transporter-like_ATP-bd"/>
</dbReference>
<dbReference type="Pfam" id="PF01061">
    <property type="entry name" value="ABC2_membrane"/>
    <property type="match status" value="2"/>
</dbReference>
<feature type="transmembrane region" description="Helical" evidence="8">
    <location>
        <begin position="394"/>
        <end position="415"/>
    </location>
</feature>
<feature type="transmembrane region" description="Helical" evidence="8">
    <location>
        <begin position="1113"/>
        <end position="1143"/>
    </location>
</feature>
<dbReference type="GO" id="GO:0005524">
    <property type="term" value="F:ATP binding"/>
    <property type="evidence" value="ECO:0007669"/>
    <property type="project" value="UniProtKB-KW"/>
</dbReference>
<evidence type="ECO:0000313" key="11">
    <source>
        <dbReference type="Proteomes" id="UP000095038"/>
    </source>
</evidence>
<dbReference type="PROSITE" id="PS00211">
    <property type="entry name" value="ABC_TRANSPORTER_1"/>
    <property type="match status" value="2"/>
</dbReference>
<evidence type="ECO:0000313" key="10">
    <source>
        <dbReference type="EMBL" id="ODV58976.1"/>
    </source>
</evidence>
<feature type="transmembrane region" description="Helical" evidence="8">
    <location>
        <begin position="1155"/>
        <end position="1180"/>
    </location>
</feature>
<evidence type="ECO:0000256" key="3">
    <source>
        <dbReference type="ARBA" id="ARBA00022692"/>
    </source>
</evidence>
<dbReference type="GO" id="GO:0016887">
    <property type="term" value="F:ATP hydrolysis activity"/>
    <property type="evidence" value="ECO:0007669"/>
    <property type="project" value="InterPro"/>
</dbReference>
<dbReference type="RefSeq" id="XP_020045283.1">
    <property type="nucleotide sequence ID" value="XM_020190828.1"/>
</dbReference>
<feature type="transmembrane region" description="Helical" evidence="8">
    <location>
        <begin position="537"/>
        <end position="557"/>
    </location>
</feature>
<dbReference type="FunCoup" id="A0A1D2VBH2">
    <property type="interactions" value="55"/>
</dbReference>
<comment type="subcellular location">
    <subcellularLocation>
        <location evidence="1">Membrane</location>
        <topology evidence="1">Multi-pass membrane protein</topology>
    </subcellularLocation>
</comment>
<keyword evidence="5" id="KW-0067">ATP-binding</keyword>
<dbReference type="EMBL" id="KV454488">
    <property type="protein sequence ID" value="ODV58976.1"/>
    <property type="molecule type" value="Genomic_DNA"/>
</dbReference>